<protein>
    <submittedName>
        <fullName evidence="1">Uncharacterized protein</fullName>
    </submittedName>
</protein>
<name>A0ACB9LJT2_9MYRT</name>
<comment type="caution">
    <text evidence="1">The sequence shown here is derived from an EMBL/GenBank/DDBJ whole genome shotgun (WGS) entry which is preliminary data.</text>
</comment>
<sequence length="365" mass="40630">MQLVHNLRFTPFTFCRRLSATPSLAARCCSSPPSPTIAAKPLFLRPPHHPSTLSDLRQWYSWAYLLSTSVGSSFLLSDGGPDSSLLLRELRWLLEDVLDTSSGIHPHLVTHPDDDSHRKVWLRAEIGDLYRLWRQRIEERKPFQYVVGCEHWRDLVLWVREGVLIPRPETEMIVDLARDAVGKNPFLRDGLWADLGTGSGAIAIGVSRLVLGDGGKVFATDLSPVALEVASYNVCRYGLEDAIELRKGSWFEPLRDVQGKLAGVVSNPPYIPTDDMLGLQAEVGRHEPGLALDGGVDGTDDLLHLCHGASSFLQPGGFFAFETNGEKHCQFLMEYLAREFKGSFRSVDVVSDFSGIPRFVIGFRC</sequence>
<organism evidence="1 2">
    <name type="scientific">Melastoma candidum</name>
    <dbReference type="NCBI Taxonomy" id="119954"/>
    <lineage>
        <taxon>Eukaryota</taxon>
        <taxon>Viridiplantae</taxon>
        <taxon>Streptophyta</taxon>
        <taxon>Embryophyta</taxon>
        <taxon>Tracheophyta</taxon>
        <taxon>Spermatophyta</taxon>
        <taxon>Magnoliopsida</taxon>
        <taxon>eudicotyledons</taxon>
        <taxon>Gunneridae</taxon>
        <taxon>Pentapetalae</taxon>
        <taxon>rosids</taxon>
        <taxon>malvids</taxon>
        <taxon>Myrtales</taxon>
        <taxon>Melastomataceae</taxon>
        <taxon>Melastomatoideae</taxon>
        <taxon>Melastomateae</taxon>
        <taxon>Melastoma</taxon>
    </lineage>
</organism>
<dbReference type="Proteomes" id="UP001057402">
    <property type="component" value="Chromosome 11"/>
</dbReference>
<gene>
    <name evidence="1" type="ORF">MLD38_036248</name>
</gene>
<keyword evidence="2" id="KW-1185">Reference proteome</keyword>
<dbReference type="EMBL" id="CM042890">
    <property type="protein sequence ID" value="KAI4311343.1"/>
    <property type="molecule type" value="Genomic_DNA"/>
</dbReference>
<accession>A0ACB9LJT2</accession>
<reference evidence="2" key="1">
    <citation type="journal article" date="2023" name="Front. Plant Sci.">
        <title>Chromosomal-level genome assembly of Melastoma candidum provides insights into trichome evolution.</title>
        <authorList>
            <person name="Zhong Y."/>
            <person name="Wu W."/>
            <person name="Sun C."/>
            <person name="Zou P."/>
            <person name="Liu Y."/>
            <person name="Dai S."/>
            <person name="Zhou R."/>
        </authorList>
    </citation>
    <scope>NUCLEOTIDE SEQUENCE [LARGE SCALE GENOMIC DNA]</scope>
</reference>
<proteinExistence type="predicted"/>
<evidence type="ECO:0000313" key="1">
    <source>
        <dbReference type="EMBL" id="KAI4311343.1"/>
    </source>
</evidence>
<evidence type="ECO:0000313" key="2">
    <source>
        <dbReference type="Proteomes" id="UP001057402"/>
    </source>
</evidence>